<dbReference type="InterPro" id="IPR040521">
    <property type="entry name" value="KDZ"/>
</dbReference>
<dbReference type="AlphaFoldDB" id="A0AAD7D0B2"/>
<sequence length="364" mass="40287">MVSGPSQANESLVEGVGLFRTTAVLNLGRGRGARFWMRCDAKEEVWSAFYARALALALTRFCLPAELTLSNASYIEDLTPANALLARIFEDLEPVDARGCASSLDGKTTRDDNDARRGAATGASRWIKGSKRRRRTVARCSPAASATAFTPVSLPHTLNGGIVGGEYRSIRVLWTTAAVQGEDLYCSDQWKNMINNVTAKMWGIFDETGIFLALCHHGFILLLCDMVRSGELVKYPMAIIDELLDCFPKGAGLGYDIGRHMEATSRNSKLGPKAQEAMLKMLVGAFHGHAHNRLCQLQFLASYIEGLGLEDLEGCEQFFSESNSPARSVRYASRFHRQQDITTYIKHFDSMETYTNLSKFLCKN</sequence>
<name>A0AAD7D0B2_MYCRO</name>
<gene>
    <name evidence="2" type="ORF">B0H17DRAFT_1208826</name>
</gene>
<dbReference type="Pfam" id="PF18758">
    <property type="entry name" value="KDZ"/>
    <property type="match status" value="1"/>
</dbReference>
<dbReference type="EMBL" id="JARKIE010000169">
    <property type="protein sequence ID" value="KAJ7672036.1"/>
    <property type="molecule type" value="Genomic_DNA"/>
</dbReference>
<reference evidence="2" key="1">
    <citation type="submission" date="2023-03" db="EMBL/GenBank/DDBJ databases">
        <title>Massive genome expansion in bonnet fungi (Mycena s.s.) driven by repeated elements and novel gene families across ecological guilds.</title>
        <authorList>
            <consortium name="Lawrence Berkeley National Laboratory"/>
            <person name="Harder C.B."/>
            <person name="Miyauchi S."/>
            <person name="Viragh M."/>
            <person name="Kuo A."/>
            <person name="Thoen E."/>
            <person name="Andreopoulos B."/>
            <person name="Lu D."/>
            <person name="Skrede I."/>
            <person name="Drula E."/>
            <person name="Henrissat B."/>
            <person name="Morin E."/>
            <person name="Kohler A."/>
            <person name="Barry K."/>
            <person name="LaButti K."/>
            <person name="Morin E."/>
            <person name="Salamov A."/>
            <person name="Lipzen A."/>
            <person name="Mereny Z."/>
            <person name="Hegedus B."/>
            <person name="Baldrian P."/>
            <person name="Stursova M."/>
            <person name="Weitz H."/>
            <person name="Taylor A."/>
            <person name="Grigoriev I.V."/>
            <person name="Nagy L.G."/>
            <person name="Martin F."/>
            <person name="Kauserud H."/>
        </authorList>
    </citation>
    <scope>NUCLEOTIDE SEQUENCE</scope>
    <source>
        <strain evidence="2">CBHHK067</strain>
    </source>
</reference>
<evidence type="ECO:0000256" key="1">
    <source>
        <dbReference type="SAM" id="MobiDB-lite"/>
    </source>
</evidence>
<feature type="compositionally biased region" description="Basic and acidic residues" evidence="1">
    <location>
        <begin position="107"/>
        <end position="117"/>
    </location>
</feature>
<dbReference type="PANTHER" id="PTHR33096:SF1">
    <property type="entry name" value="CXC1-LIKE CYSTEINE CLUSTER ASSOCIATED WITH KDZ TRANSPOSASES DOMAIN-CONTAINING PROTEIN"/>
    <property type="match status" value="1"/>
</dbReference>
<dbReference type="PANTHER" id="PTHR33096">
    <property type="entry name" value="CXC2 DOMAIN-CONTAINING PROTEIN"/>
    <property type="match status" value="1"/>
</dbReference>
<comment type="caution">
    <text evidence="2">The sequence shown here is derived from an EMBL/GenBank/DDBJ whole genome shotgun (WGS) entry which is preliminary data.</text>
</comment>
<dbReference type="Proteomes" id="UP001221757">
    <property type="component" value="Unassembled WGS sequence"/>
</dbReference>
<feature type="region of interest" description="Disordered" evidence="1">
    <location>
        <begin position="103"/>
        <end position="122"/>
    </location>
</feature>
<keyword evidence="3" id="KW-1185">Reference proteome</keyword>
<proteinExistence type="predicted"/>
<accession>A0AAD7D0B2</accession>
<protein>
    <submittedName>
        <fullName evidence="2">Uncharacterized protein</fullName>
    </submittedName>
</protein>
<evidence type="ECO:0000313" key="2">
    <source>
        <dbReference type="EMBL" id="KAJ7672036.1"/>
    </source>
</evidence>
<organism evidence="2 3">
    <name type="scientific">Mycena rosella</name>
    <name type="common">Pink bonnet</name>
    <name type="synonym">Agaricus rosellus</name>
    <dbReference type="NCBI Taxonomy" id="1033263"/>
    <lineage>
        <taxon>Eukaryota</taxon>
        <taxon>Fungi</taxon>
        <taxon>Dikarya</taxon>
        <taxon>Basidiomycota</taxon>
        <taxon>Agaricomycotina</taxon>
        <taxon>Agaricomycetes</taxon>
        <taxon>Agaricomycetidae</taxon>
        <taxon>Agaricales</taxon>
        <taxon>Marasmiineae</taxon>
        <taxon>Mycenaceae</taxon>
        <taxon>Mycena</taxon>
    </lineage>
</organism>
<evidence type="ECO:0000313" key="3">
    <source>
        <dbReference type="Proteomes" id="UP001221757"/>
    </source>
</evidence>